<reference evidence="1" key="1">
    <citation type="submission" date="2020-08" db="EMBL/GenBank/DDBJ databases">
        <title>Multicomponent nature underlies the extraordinary mechanical properties of spider dragline silk.</title>
        <authorList>
            <person name="Kono N."/>
            <person name="Nakamura H."/>
            <person name="Mori M."/>
            <person name="Yoshida Y."/>
            <person name="Ohtoshi R."/>
            <person name="Malay A.D."/>
            <person name="Moran D.A.P."/>
            <person name="Tomita M."/>
            <person name="Numata K."/>
            <person name="Arakawa K."/>
        </authorList>
    </citation>
    <scope>NUCLEOTIDE SEQUENCE</scope>
</reference>
<protein>
    <submittedName>
        <fullName evidence="1">Gastric intrinsic factor</fullName>
    </submittedName>
</protein>
<organism evidence="1 2">
    <name type="scientific">Nephila pilipes</name>
    <name type="common">Giant wood spider</name>
    <name type="synonym">Nephila maculata</name>
    <dbReference type="NCBI Taxonomy" id="299642"/>
    <lineage>
        <taxon>Eukaryota</taxon>
        <taxon>Metazoa</taxon>
        <taxon>Ecdysozoa</taxon>
        <taxon>Arthropoda</taxon>
        <taxon>Chelicerata</taxon>
        <taxon>Arachnida</taxon>
        <taxon>Araneae</taxon>
        <taxon>Araneomorphae</taxon>
        <taxon>Entelegynae</taxon>
        <taxon>Araneoidea</taxon>
        <taxon>Nephilidae</taxon>
        <taxon>Nephila</taxon>
    </lineage>
</organism>
<proteinExistence type="predicted"/>
<accession>A0A8X6TAD6</accession>
<sequence>MDSVKGNISLLNAYYALPILSHKSLLNVSSIPCRRALETVEEGALHKALDVVENAISVQYSIWIGDKKVLARVQHLKMHQNHTMYDILENLERIDYRQK</sequence>
<dbReference type="OrthoDB" id="6458718at2759"/>
<comment type="caution">
    <text evidence="1">The sequence shown here is derived from an EMBL/GenBank/DDBJ whole genome shotgun (WGS) entry which is preliminary data.</text>
</comment>
<dbReference type="AlphaFoldDB" id="A0A8X6TAD6"/>
<keyword evidence="2" id="KW-1185">Reference proteome</keyword>
<gene>
    <name evidence="1" type="primary">NCL1_48839</name>
    <name evidence="1" type="ORF">NPIL_320071</name>
</gene>
<dbReference type="EMBL" id="BMAW01099967">
    <property type="protein sequence ID" value="GFS92784.1"/>
    <property type="molecule type" value="Genomic_DNA"/>
</dbReference>
<evidence type="ECO:0000313" key="2">
    <source>
        <dbReference type="Proteomes" id="UP000887013"/>
    </source>
</evidence>
<name>A0A8X6TAD6_NEPPI</name>
<evidence type="ECO:0000313" key="1">
    <source>
        <dbReference type="EMBL" id="GFS92784.1"/>
    </source>
</evidence>
<dbReference type="Proteomes" id="UP000887013">
    <property type="component" value="Unassembled WGS sequence"/>
</dbReference>